<keyword evidence="6" id="KW-1185">Reference proteome</keyword>
<evidence type="ECO:0000313" key="3">
    <source>
        <dbReference type="EMBL" id="KAG2525518.1"/>
    </source>
</evidence>
<evidence type="ECO:0000313" key="6">
    <source>
        <dbReference type="Proteomes" id="UP000285624"/>
    </source>
</evidence>
<evidence type="ECO:0000313" key="4">
    <source>
        <dbReference type="EMBL" id="RLN14764.1"/>
    </source>
</evidence>
<reference evidence="2" key="1">
    <citation type="journal article" date="2015" name="Genom Data">
        <title>Genome sequences of six Phytophthora species associated with forests in New Zealand.</title>
        <authorList>
            <person name="Studholme D.J."/>
            <person name="McDougal R.L."/>
            <person name="Sambles C."/>
            <person name="Hansen E."/>
            <person name="Hardy G."/>
            <person name="Grant M."/>
            <person name="Ganley R.J."/>
            <person name="Williams N.M."/>
        </authorList>
    </citation>
    <scope>NUCLEOTIDE SEQUENCE</scope>
    <source>
        <strain evidence="2">NZFS 2646</strain>
        <strain evidence="3">NZFS 3630</strain>
    </source>
</reference>
<comment type="caution">
    <text evidence="4">The sequence shown here is derived from an EMBL/GenBank/DDBJ whole genome shotgun (WGS) entry which is preliminary data.</text>
</comment>
<dbReference type="AlphaFoldDB" id="A0A3R7JU76"/>
<keyword evidence="1" id="KW-0472">Membrane</keyword>
<feature type="transmembrane region" description="Helical" evidence="1">
    <location>
        <begin position="92"/>
        <end position="118"/>
    </location>
</feature>
<dbReference type="Proteomes" id="UP000285883">
    <property type="component" value="Unassembled WGS sequence"/>
</dbReference>
<proteinExistence type="predicted"/>
<protein>
    <submittedName>
        <fullName evidence="4">Uncharacterized protein</fullName>
    </submittedName>
</protein>
<dbReference type="EMBL" id="MAYM02001550">
    <property type="protein sequence ID" value="RLN14764.1"/>
    <property type="molecule type" value="Genomic_DNA"/>
</dbReference>
<keyword evidence="1" id="KW-0812">Transmembrane</keyword>
<name>A0A3R7JU76_9STRA</name>
<feature type="transmembrane region" description="Helical" evidence="1">
    <location>
        <begin position="37"/>
        <end position="56"/>
    </location>
</feature>
<organism evidence="4 7">
    <name type="scientific">Phytophthora kernoviae</name>
    <dbReference type="NCBI Taxonomy" id="325452"/>
    <lineage>
        <taxon>Eukaryota</taxon>
        <taxon>Sar</taxon>
        <taxon>Stramenopiles</taxon>
        <taxon>Oomycota</taxon>
        <taxon>Peronosporomycetes</taxon>
        <taxon>Peronosporales</taxon>
        <taxon>Peronosporaceae</taxon>
        <taxon>Phytophthora</taxon>
    </lineage>
</organism>
<sequence>MSFTMDELARAVQLGGKDFLEWASWSNIFAMSYEAGGVYPTLVVYALGSIATLFFLHGGSWTFRLAPMAICLVLFMHTLHNLERKSFEWLLMVAMVTGVCCTYVQLASLDLVLEYFAFNKTSKNKNKNKKKKLQ</sequence>
<dbReference type="EMBL" id="MBDN02000033">
    <property type="protein sequence ID" value="RLN83462.1"/>
    <property type="molecule type" value="Genomic_DNA"/>
</dbReference>
<gene>
    <name evidence="4" type="ORF">BBI17_002008</name>
    <name evidence="5" type="ORF">BBO99_00002144</name>
    <name evidence="2" type="ORF">JM16_004964</name>
    <name evidence="3" type="ORF">JM18_004887</name>
</gene>
<evidence type="ECO:0000313" key="7">
    <source>
        <dbReference type="Proteomes" id="UP000285883"/>
    </source>
</evidence>
<feature type="transmembrane region" description="Helical" evidence="1">
    <location>
        <begin position="63"/>
        <end position="80"/>
    </location>
</feature>
<dbReference type="Proteomes" id="UP000785171">
    <property type="component" value="Unassembled WGS sequence"/>
</dbReference>
<evidence type="ECO:0000313" key="5">
    <source>
        <dbReference type="EMBL" id="RLN83462.1"/>
    </source>
</evidence>
<accession>A0A3R7JU76</accession>
<keyword evidence="1" id="KW-1133">Transmembrane helix</keyword>
<reference evidence="2" key="3">
    <citation type="submission" date="2020-06" db="EMBL/GenBank/DDBJ databases">
        <authorList>
            <person name="Studholme D.J."/>
        </authorList>
    </citation>
    <scope>NUCLEOTIDE SEQUENCE</scope>
    <source>
        <strain evidence="2">NZFS 2646</strain>
        <strain evidence="3">NZFS 3630</strain>
    </source>
</reference>
<dbReference type="EMBL" id="JPWU03000123">
    <property type="protein sequence ID" value="KAG2525518.1"/>
    <property type="molecule type" value="Genomic_DNA"/>
</dbReference>
<dbReference type="Proteomes" id="UP000792063">
    <property type="component" value="Unassembled WGS sequence"/>
</dbReference>
<dbReference type="EMBL" id="JPWV03000131">
    <property type="protein sequence ID" value="KAG2523726.1"/>
    <property type="molecule type" value="Genomic_DNA"/>
</dbReference>
<dbReference type="Proteomes" id="UP000285624">
    <property type="component" value="Unassembled WGS sequence"/>
</dbReference>
<evidence type="ECO:0000256" key="1">
    <source>
        <dbReference type="SAM" id="Phobius"/>
    </source>
</evidence>
<evidence type="ECO:0000313" key="2">
    <source>
        <dbReference type="EMBL" id="KAG2523726.1"/>
    </source>
</evidence>
<reference evidence="6 7" key="2">
    <citation type="submission" date="2018-07" db="EMBL/GenBank/DDBJ databases">
        <title>Genome sequencing of oomycete isolates from Chile give support for New Zealand origin for Phytophthora kernoviae and make available the first Nothophytophthora sp. genome.</title>
        <authorList>
            <person name="Studholme D.J."/>
            <person name="Sanfuentes E."/>
            <person name="Panda P."/>
            <person name="Hill R."/>
            <person name="Sambles C."/>
            <person name="Grant M."/>
            <person name="Williams N.M."/>
            <person name="Mcdougal R.L."/>
        </authorList>
    </citation>
    <scope>NUCLEOTIDE SEQUENCE [LARGE SCALE GENOMIC DNA]</scope>
    <source>
        <strain evidence="4">Chile2</strain>
        <strain evidence="5">Chile4</strain>
    </source>
</reference>